<feature type="region of interest" description="Disordered" evidence="6">
    <location>
        <begin position="568"/>
        <end position="615"/>
    </location>
</feature>
<keyword evidence="1 4" id="KW-0479">Metal-binding</keyword>
<feature type="compositionally biased region" description="Pro residues" evidence="6">
    <location>
        <begin position="396"/>
        <end position="405"/>
    </location>
</feature>
<feature type="compositionally biased region" description="Low complexity" evidence="6">
    <location>
        <begin position="375"/>
        <end position="391"/>
    </location>
</feature>
<dbReference type="SUPFAM" id="SSF57716">
    <property type="entry name" value="Glucocorticoid receptor-like (DNA-binding domain)"/>
    <property type="match status" value="1"/>
</dbReference>
<evidence type="ECO:0000259" key="8">
    <source>
        <dbReference type="PROSITE" id="PS51848"/>
    </source>
</evidence>
<dbReference type="InterPro" id="IPR050540">
    <property type="entry name" value="F-actin_Monoox_Mical"/>
</dbReference>
<feature type="compositionally biased region" description="Low complexity" evidence="6">
    <location>
        <begin position="305"/>
        <end position="318"/>
    </location>
</feature>
<accession>A0AAD3RLH1</accession>
<evidence type="ECO:0000256" key="6">
    <source>
        <dbReference type="SAM" id="MobiDB-lite"/>
    </source>
</evidence>
<evidence type="ECO:0000256" key="2">
    <source>
        <dbReference type="ARBA" id="ARBA00022833"/>
    </source>
</evidence>
<feature type="compositionally biased region" description="Acidic residues" evidence="6">
    <location>
        <begin position="223"/>
        <end position="240"/>
    </location>
</feature>
<dbReference type="PANTHER" id="PTHR23167">
    <property type="entry name" value="CALPONIN HOMOLOGY DOMAIN-CONTAINING PROTEIN DDB_G0272472-RELATED"/>
    <property type="match status" value="1"/>
</dbReference>
<feature type="compositionally biased region" description="Basic and acidic residues" evidence="6">
    <location>
        <begin position="568"/>
        <end position="583"/>
    </location>
</feature>
<dbReference type="CDD" id="cd09444">
    <property type="entry name" value="LIM_Mical_like_1"/>
    <property type="match status" value="1"/>
</dbReference>
<dbReference type="PROSITE" id="PS00478">
    <property type="entry name" value="LIM_DOMAIN_1"/>
    <property type="match status" value="1"/>
</dbReference>
<dbReference type="PANTHER" id="PTHR23167:SF89">
    <property type="entry name" value="MICAL-LIKE PROTEIN 1"/>
    <property type="match status" value="1"/>
</dbReference>
<feature type="compositionally biased region" description="Low complexity" evidence="6">
    <location>
        <begin position="263"/>
        <end position="284"/>
    </location>
</feature>
<evidence type="ECO:0000313" key="9">
    <source>
        <dbReference type="EMBL" id="GLD73503.1"/>
    </source>
</evidence>
<sequence>MTYVLPSKPAQTGVTAVAAVKRNTLSSTCAACQKHVHLVQRFLVDGKLYHRNCFRCTECHSTLLPGSYKIGSDSGGLVCTHHLARHALANQNGRPDLTIMKVSVGRCRCQPPAGFLNPPLLLALPLGFGYPRTTDGLAAGEHQKPPTPPKPRERSQSPGSLSSGTHKPKDPPWLTLVQSEPKKKKAPPPPPTGLATPPNTGSLSSLKGEGSRPSTPPPPSNPFEDDDDENNEAEEEEESEGGAIPTTVAASHPWYSITRVAESPGTDTPPSGGSSSRSASPGNTRSKKRPAPRVPQPPTSNQALSIESLSSGSDHSSSQPPLGGSASSDQEHAFTKSDSEPSICSPCDSTASPSSSSSTERLPHPSPSPYPSPMPSNASSAPATPQTSRSSGTKGAPPPRPPTTPSPLASGAAQSHNKTTKGLSSCQTPSPWSWLPTNQTQGAVRSVCQWRTSTGSRCLEKQLDELEQRGVELEKKLRDNPNDEDEEHLLVDWAKQQNLEERQADVEYELRCLLNKPEKDWTEDDKSREQELMAELVTIIEQRNQIVNSMDQDRQREEEEDKLMEAMLKKKDFHKDPGSDQQKKKGAKFKPIKVLKRLSHKAEPGNSHSPRKEKS</sequence>
<dbReference type="Gene3D" id="2.10.110.10">
    <property type="entry name" value="Cysteine Rich Protein"/>
    <property type="match status" value="1"/>
</dbReference>
<keyword evidence="2 4" id="KW-0862">Zinc</keyword>
<feature type="compositionally biased region" description="Basic and acidic residues" evidence="6">
    <location>
        <begin position="329"/>
        <end position="339"/>
    </location>
</feature>
<keyword evidence="3 4" id="KW-0440">LIM domain</keyword>
<keyword evidence="5" id="KW-0175">Coiled coil</keyword>
<organism evidence="9 10">
    <name type="scientific">Lates japonicus</name>
    <name type="common">Japanese lates</name>
    <dbReference type="NCBI Taxonomy" id="270547"/>
    <lineage>
        <taxon>Eukaryota</taxon>
        <taxon>Metazoa</taxon>
        <taxon>Chordata</taxon>
        <taxon>Craniata</taxon>
        <taxon>Vertebrata</taxon>
        <taxon>Euteleostomi</taxon>
        <taxon>Actinopterygii</taxon>
        <taxon>Neopterygii</taxon>
        <taxon>Teleostei</taxon>
        <taxon>Neoteleostei</taxon>
        <taxon>Acanthomorphata</taxon>
        <taxon>Carangaria</taxon>
        <taxon>Carangaria incertae sedis</taxon>
        <taxon>Centropomidae</taxon>
        <taxon>Lates</taxon>
    </lineage>
</organism>
<dbReference type="SMART" id="SM00132">
    <property type="entry name" value="LIM"/>
    <property type="match status" value="1"/>
</dbReference>
<gene>
    <name evidence="9" type="ORF">AKAME5_002482800</name>
</gene>
<dbReference type="Proteomes" id="UP001279410">
    <property type="component" value="Unassembled WGS sequence"/>
</dbReference>
<evidence type="ECO:0000256" key="5">
    <source>
        <dbReference type="SAM" id="Coils"/>
    </source>
</evidence>
<feature type="compositionally biased region" description="Pro residues" evidence="6">
    <location>
        <begin position="364"/>
        <end position="374"/>
    </location>
</feature>
<dbReference type="PROSITE" id="PS51848">
    <property type="entry name" value="BMERB"/>
    <property type="match status" value="1"/>
</dbReference>
<name>A0AAD3RLH1_LATJO</name>
<dbReference type="Pfam" id="PF00412">
    <property type="entry name" value="LIM"/>
    <property type="match status" value="1"/>
</dbReference>
<dbReference type="EMBL" id="BRZM01001634">
    <property type="protein sequence ID" value="GLD73503.1"/>
    <property type="molecule type" value="Genomic_DNA"/>
</dbReference>
<protein>
    <submittedName>
        <fullName evidence="9">MICAL-like protein 1 isoform X2</fullName>
    </submittedName>
</protein>
<dbReference type="Pfam" id="PF12130">
    <property type="entry name" value="bMERB_dom"/>
    <property type="match status" value="1"/>
</dbReference>
<feature type="domain" description="LIM zinc-binding" evidence="7">
    <location>
        <begin position="27"/>
        <end position="89"/>
    </location>
</feature>
<feature type="region of interest" description="Disordered" evidence="6">
    <location>
        <begin position="134"/>
        <end position="437"/>
    </location>
</feature>
<evidence type="ECO:0000256" key="3">
    <source>
        <dbReference type="ARBA" id="ARBA00023038"/>
    </source>
</evidence>
<evidence type="ECO:0000256" key="4">
    <source>
        <dbReference type="PROSITE-ProRule" id="PRU00125"/>
    </source>
</evidence>
<feature type="compositionally biased region" description="Polar residues" evidence="6">
    <location>
        <begin position="156"/>
        <end position="165"/>
    </location>
</feature>
<dbReference type="GO" id="GO:0046872">
    <property type="term" value="F:metal ion binding"/>
    <property type="evidence" value="ECO:0007669"/>
    <property type="project" value="UniProtKB-KW"/>
</dbReference>
<feature type="compositionally biased region" description="Basic residues" evidence="6">
    <location>
        <begin position="584"/>
        <end position="599"/>
    </location>
</feature>
<feature type="domain" description="BMERB" evidence="8">
    <location>
        <begin position="494"/>
        <end position="566"/>
    </location>
</feature>
<dbReference type="InterPro" id="IPR001781">
    <property type="entry name" value="Znf_LIM"/>
</dbReference>
<keyword evidence="10" id="KW-1185">Reference proteome</keyword>
<feature type="compositionally biased region" description="Low complexity" evidence="6">
    <location>
        <begin position="345"/>
        <end position="360"/>
    </location>
</feature>
<feature type="compositionally biased region" description="Polar residues" evidence="6">
    <location>
        <begin position="412"/>
        <end position="437"/>
    </location>
</feature>
<dbReference type="AlphaFoldDB" id="A0AAD3RLH1"/>
<dbReference type="SMART" id="SM01203">
    <property type="entry name" value="DUF3585"/>
    <property type="match status" value="1"/>
</dbReference>
<dbReference type="PROSITE" id="PS50023">
    <property type="entry name" value="LIM_DOMAIN_2"/>
    <property type="match status" value="1"/>
</dbReference>
<feature type="coiled-coil region" evidence="5">
    <location>
        <begin position="456"/>
        <end position="516"/>
    </location>
</feature>
<reference evidence="9" key="1">
    <citation type="submission" date="2022-08" db="EMBL/GenBank/DDBJ databases">
        <title>Genome sequencing of akame (Lates japonicus).</title>
        <authorList>
            <person name="Hashiguchi Y."/>
            <person name="Takahashi H."/>
        </authorList>
    </citation>
    <scope>NUCLEOTIDE SEQUENCE</scope>
    <source>
        <strain evidence="9">Kochi</strain>
    </source>
</reference>
<evidence type="ECO:0000259" key="7">
    <source>
        <dbReference type="PROSITE" id="PS50023"/>
    </source>
</evidence>
<evidence type="ECO:0000256" key="1">
    <source>
        <dbReference type="ARBA" id="ARBA00022723"/>
    </source>
</evidence>
<comment type="caution">
    <text evidence="9">The sequence shown here is derived from an EMBL/GenBank/DDBJ whole genome shotgun (WGS) entry which is preliminary data.</text>
</comment>
<evidence type="ECO:0000313" key="10">
    <source>
        <dbReference type="Proteomes" id="UP001279410"/>
    </source>
</evidence>
<dbReference type="InterPro" id="IPR022735">
    <property type="entry name" value="bMERB_dom"/>
</dbReference>
<proteinExistence type="predicted"/>